<comment type="caution">
    <text evidence="1">The sequence shown here is derived from an EMBL/GenBank/DDBJ whole genome shotgun (WGS) entry which is preliminary data.</text>
</comment>
<name>A0A2N9WUV7_9NEIS</name>
<evidence type="ECO:0000313" key="2">
    <source>
        <dbReference type="Proteomes" id="UP000231293"/>
    </source>
</evidence>
<sequence>MKVKFWLGILLAWVSLQLLPVARAADLPRRAQLQFVDSYGLPVNMDFVQQAEQYQINTQINLIFYQMQFVSTGTVNGSTLNPLSYTDSRFGKPYAQARFTEQGIDYGKVSESSKHMAVNGSVYDMFALGWQLGFNHGKLPANTYLTNGKKVYLLDAVRSRGTAQLLINGRQIDISQYSISRGDDVVEYAFAPQFGNIPVYISYMDNGKVYTLQLKGGQIDGKAI</sequence>
<reference evidence="1 2" key="1">
    <citation type="journal article" date="2017" name="MBio">
        <title>Type VI secretion-mediated competition in the bee gut microbiome.</title>
        <authorList>
            <person name="Steele M.I."/>
            <person name="Kwong W.K."/>
            <person name="Powell J.E."/>
            <person name="Whiteley M."/>
            <person name="Moran N.A."/>
        </authorList>
    </citation>
    <scope>NUCLEOTIDE SEQUENCE [LARGE SCALE GENOMIC DNA]</scope>
    <source>
        <strain evidence="1 2">App2-2</strain>
    </source>
</reference>
<evidence type="ECO:0000313" key="1">
    <source>
        <dbReference type="EMBL" id="PIT16620.1"/>
    </source>
</evidence>
<proteinExistence type="predicted"/>
<dbReference type="RefSeq" id="WP_100113399.1">
    <property type="nucleotide sequence ID" value="NZ_MDVB01000053.1"/>
</dbReference>
<accession>A0A2N9WUV7</accession>
<dbReference type="AlphaFoldDB" id="A0A2N9WUV7"/>
<evidence type="ECO:0008006" key="3">
    <source>
        <dbReference type="Google" id="ProtNLM"/>
    </source>
</evidence>
<dbReference type="Proteomes" id="UP000231293">
    <property type="component" value="Unassembled WGS sequence"/>
</dbReference>
<gene>
    <name evidence="1" type="ORF">BGI32_04170</name>
</gene>
<protein>
    <recommendedName>
        <fullName evidence="3">DUF3108 domain-containing protein</fullName>
    </recommendedName>
</protein>
<dbReference type="EMBL" id="MDVB01000053">
    <property type="protein sequence ID" value="PIT16620.1"/>
    <property type="molecule type" value="Genomic_DNA"/>
</dbReference>
<organism evidence="1 2">
    <name type="scientific">Snodgrassella alvi</name>
    <dbReference type="NCBI Taxonomy" id="1196083"/>
    <lineage>
        <taxon>Bacteria</taxon>
        <taxon>Pseudomonadati</taxon>
        <taxon>Pseudomonadota</taxon>
        <taxon>Betaproteobacteria</taxon>
        <taxon>Neisseriales</taxon>
        <taxon>Neisseriaceae</taxon>
        <taxon>Snodgrassella</taxon>
    </lineage>
</organism>